<organism evidence="2 3">
    <name type="scientific">Criibacterium bergeronii</name>
    <dbReference type="NCBI Taxonomy" id="1871336"/>
    <lineage>
        <taxon>Bacteria</taxon>
        <taxon>Bacillati</taxon>
        <taxon>Bacillota</taxon>
        <taxon>Clostridia</taxon>
        <taxon>Peptostreptococcales</taxon>
        <taxon>Filifactoraceae</taxon>
        <taxon>Criibacterium</taxon>
    </lineage>
</organism>
<protein>
    <recommendedName>
        <fullName evidence="1">Copper amine oxidase-like N-terminal domain-containing protein</fullName>
    </recommendedName>
</protein>
<proteinExistence type="predicted"/>
<comment type="caution">
    <text evidence="2">The sequence shown here is derived from an EMBL/GenBank/DDBJ whole genome shotgun (WGS) entry which is preliminary data.</text>
</comment>
<name>A0A552VC41_9FIRM</name>
<accession>A0A552VC41</accession>
<dbReference type="Proteomes" id="UP000319424">
    <property type="component" value="Unassembled WGS sequence"/>
</dbReference>
<evidence type="ECO:0000259" key="1">
    <source>
        <dbReference type="Pfam" id="PF07833"/>
    </source>
</evidence>
<reference evidence="2 3" key="1">
    <citation type="submission" date="2019-07" db="EMBL/GenBank/DDBJ databases">
        <title>Criibacterium bergeronii gen. nov., sp. nov. isolated from human clinical samples.</title>
        <authorList>
            <person name="Maheux A.F."/>
            <person name="Boudreau D.K."/>
            <person name="Berube E."/>
            <person name="Brodeur S."/>
            <person name="Bernard K.A."/>
            <person name="Abed J.Y."/>
            <person name="Ducrey E."/>
            <person name="Guay E.F."/>
            <person name="Raymond F."/>
            <person name="Corbeil J."/>
            <person name="Domingo M.-C."/>
            <person name="Roy P.H."/>
            <person name="Boissinot M."/>
            <person name="Tocheva E.I."/>
            <person name="Omar R.F."/>
        </authorList>
    </citation>
    <scope>NUCLEOTIDE SEQUENCE [LARGE SCALE GENOMIC DNA]</scope>
    <source>
        <strain evidence="2 3">CCRI-24246</strain>
    </source>
</reference>
<evidence type="ECO:0000313" key="2">
    <source>
        <dbReference type="EMBL" id="TRW28056.1"/>
    </source>
</evidence>
<dbReference type="AlphaFoldDB" id="A0A552VC41"/>
<dbReference type="InterPro" id="IPR012854">
    <property type="entry name" value="Cu_amine_oxidase-like_N"/>
</dbReference>
<evidence type="ECO:0000313" key="3">
    <source>
        <dbReference type="Proteomes" id="UP000319424"/>
    </source>
</evidence>
<gene>
    <name evidence="2" type="ORF">FL857_03430</name>
</gene>
<dbReference type="EMBL" id="VJXW01000003">
    <property type="protein sequence ID" value="TRW28056.1"/>
    <property type="molecule type" value="Genomic_DNA"/>
</dbReference>
<dbReference type="RefSeq" id="WP_144015733.1">
    <property type="nucleotide sequence ID" value="NZ_VJXW01000003.1"/>
</dbReference>
<feature type="domain" description="Copper amine oxidase-like N-terminal" evidence="1">
    <location>
        <begin position="77"/>
        <end position="171"/>
    </location>
</feature>
<sequence>MEIIDKLNALVISLLAAIFFAMPISYAQGINFYTDGENIGEFKDTAIVINGVEAKYSNIKNESKYYKDNSKELTDYAGLPCIENNTLMYPIKKAFDLLGVLYIVNDNTLDFTVDTKQYLINLNTNSLYTKDNSKNKLVARLKQNVLIKNGNIYVPQDIFEKLGLDVSTDITAKGENLIYINSKNTITTKINKDLNDKYSTVLEYVNNNRKQSKNNSGDINRFISPKKLSGSLMLNEDSTGQYISIKAGNYLENYRYGKLMFIMSGEILEFVPLRIKVNDELRYYIYKDKIKFIDPMYVQASDELIIFCPYCKSKGLIKIDNPFKKCDCEN</sequence>
<dbReference type="Pfam" id="PF07833">
    <property type="entry name" value="Cu_amine_oxidN1"/>
    <property type="match status" value="1"/>
</dbReference>